<keyword evidence="3" id="KW-1185">Reference proteome</keyword>
<feature type="compositionally biased region" description="Pro residues" evidence="1">
    <location>
        <begin position="168"/>
        <end position="177"/>
    </location>
</feature>
<dbReference type="KEGG" id="kne:92182966"/>
<dbReference type="Proteomes" id="UP001388673">
    <property type="component" value="Unassembled WGS sequence"/>
</dbReference>
<sequence>MYVSCVMSVRKHCTLVGWADMTSGGGSFIPCRKNEREFIVATDSPQRRSRLIIVDPDGDFDEDTGLRYILASPSAGPREIRMLGPHSTGSTTATVLGLGLGTRSSRSSLSVTRHVPSNRPALHLCTPPRLVSSRPAHLGNLRHASSSSSSSSTPRSDSASSSKTQTNLPPPPPPPSSSPHSSSTPSAGPVPIPEPIAIPKSSLIRSYASVITSLSARTGVPFPSLAISFLALHELTAIVPIIGLYYLFGLMGAGAGLVSWIKSTTVEGTDDLQVRQQGSGAGAGAGAGDGQSWEWRRMVAGWYEEGEKRIEKVGKRYGILGYDKVDREGSSRRKGNGGDSGNVLGPGVGYGTGADDSEQESESEIGAKDDGHVVGAGSGSRTAEKVANALAAYVVVKAILPLRIAVSIGAAPAFARYTLVPVQRLVARWRSPR</sequence>
<proteinExistence type="predicted"/>
<dbReference type="PANTHER" id="PTHR28002">
    <property type="entry name" value="MIOREX COMPLEX COMPONENT 11"/>
    <property type="match status" value="1"/>
</dbReference>
<dbReference type="InterPro" id="IPR018811">
    <property type="entry name" value="MRX11"/>
</dbReference>
<dbReference type="AlphaFoldDB" id="A0AAW0YGL1"/>
<comment type="caution">
    <text evidence="2">The sequence shown here is derived from an EMBL/GenBank/DDBJ whole genome shotgun (WGS) entry which is preliminary data.</text>
</comment>
<evidence type="ECO:0000256" key="1">
    <source>
        <dbReference type="SAM" id="MobiDB-lite"/>
    </source>
</evidence>
<name>A0AAW0YGL1_9TREE</name>
<feature type="region of interest" description="Disordered" evidence="1">
    <location>
        <begin position="328"/>
        <end position="378"/>
    </location>
</feature>
<feature type="compositionally biased region" description="Gly residues" evidence="1">
    <location>
        <begin position="337"/>
        <end position="352"/>
    </location>
</feature>
<accession>A0AAW0YGL1</accession>
<dbReference type="RefSeq" id="XP_066800572.1">
    <property type="nucleotide sequence ID" value="XM_066948799.1"/>
</dbReference>
<feature type="compositionally biased region" description="Low complexity" evidence="1">
    <location>
        <begin position="145"/>
        <end position="162"/>
    </location>
</feature>
<organism evidence="2 3">
    <name type="scientific">Kwoniella newhampshirensis</name>
    <dbReference type="NCBI Taxonomy" id="1651941"/>
    <lineage>
        <taxon>Eukaryota</taxon>
        <taxon>Fungi</taxon>
        <taxon>Dikarya</taxon>
        <taxon>Basidiomycota</taxon>
        <taxon>Agaricomycotina</taxon>
        <taxon>Tremellomycetes</taxon>
        <taxon>Tremellales</taxon>
        <taxon>Cryptococcaceae</taxon>
        <taxon>Kwoniella</taxon>
    </lineage>
</organism>
<dbReference type="GeneID" id="92182966"/>
<protein>
    <recommendedName>
        <fullName evidence="4">DUF1279 domain-containing protein</fullName>
    </recommendedName>
</protein>
<evidence type="ECO:0000313" key="2">
    <source>
        <dbReference type="EMBL" id="KAK8846622.1"/>
    </source>
</evidence>
<dbReference type="PANTHER" id="PTHR28002:SF1">
    <property type="entry name" value="MIOREX COMPLEX COMPONENT 11"/>
    <property type="match status" value="1"/>
</dbReference>
<dbReference type="GO" id="GO:0005739">
    <property type="term" value="C:mitochondrion"/>
    <property type="evidence" value="ECO:0007669"/>
    <property type="project" value="TreeGrafter"/>
</dbReference>
<gene>
    <name evidence="2" type="ORF">IAR55_005708</name>
</gene>
<feature type="compositionally biased region" description="Low complexity" evidence="1">
    <location>
        <begin position="103"/>
        <end position="113"/>
    </location>
</feature>
<reference evidence="2 3" key="1">
    <citation type="journal article" date="2024" name="bioRxiv">
        <title>Comparative genomics of Cryptococcus and Kwoniella reveals pathogenesis evolution and contrasting karyotype dynamics via intercentromeric recombination or chromosome fusion.</title>
        <authorList>
            <person name="Coelho M.A."/>
            <person name="David-Palma M."/>
            <person name="Shea T."/>
            <person name="Bowers K."/>
            <person name="McGinley-Smith S."/>
            <person name="Mohammad A.W."/>
            <person name="Gnirke A."/>
            <person name="Yurkov A.M."/>
            <person name="Nowrousian M."/>
            <person name="Sun S."/>
            <person name="Cuomo C.A."/>
            <person name="Heitman J."/>
        </authorList>
    </citation>
    <scope>NUCLEOTIDE SEQUENCE [LARGE SCALE GENOMIC DNA]</scope>
    <source>
        <strain evidence="2 3">CBS 13917</strain>
    </source>
</reference>
<evidence type="ECO:0000313" key="3">
    <source>
        <dbReference type="Proteomes" id="UP001388673"/>
    </source>
</evidence>
<feature type="region of interest" description="Disordered" evidence="1">
    <location>
        <begin position="103"/>
        <end position="193"/>
    </location>
</feature>
<evidence type="ECO:0008006" key="4">
    <source>
        <dbReference type="Google" id="ProtNLM"/>
    </source>
</evidence>
<dbReference type="Pfam" id="PF10306">
    <property type="entry name" value="FLILHELTA"/>
    <property type="match status" value="1"/>
</dbReference>
<dbReference type="EMBL" id="JBCAWK010000011">
    <property type="protein sequence ID" value="KAK8846622.1"/>
    <property type="molecule type" value="Genomic_DNA"/>
</dbReference>